<keyword evidence="4" id="KW-0677">Repeat</keyword>
<dbReference type="InterPro" id="IPR019775">
    <property type="entry name" value="WD40_repeat_CS"/>
</dbReference>
<feature type="compositionally biased region" description="Polar residues" evidence="7">
    <location>
        <begin position="580"/>
        <end position="603"/>
    </location>
</feature>
<dbReference type="GO" id="GO:0006367">
    <property type="term" value="P:transcription initiation at RNA polymerase II promoter"/>
    <property type="evidence" value="ECO:0007669"/>
    <property type="project" value="TreeGrafter"/>
</dbReference>
<evidence type="ECO:0000256" key="4">
    <source>
        <dbReference type="ARBA" id="ARBA00022737"/>
    </source>
</evidence>
<feature type="compositionally biased region" description="Basic and acidic residues" evidence="7">
    <location>
        <begin position="525"/>
        <end position="539"/>
    </location>
</feature>
<dbReference type="GO" id="GO:0005669">
    <property type="term" value="C:transcription factor TFIID complex"/>
    <property type="evidence" value="ECO:0007669"/>
    <property type="project" value="TreeGrafter"/>
</dbReference>
<evidence type="ECO:0000256" key="7">
    <source>
        <dbReference type="SAM" id="MobiDB-lite"/>
    </source>
</evidence>
<dbReference type="SMART" id="SM00320">
    <property type="entry name" value="WD40"/>
    <property type="match status" value="5"/>
</dbReference>
<proteinExistence type="inferred from homology"/>
<feature type="region of interest" description="Disordered" evidence="7">
    <location>
        <begin position="1141"/>
        <end position="1168"/>
    </location>
</feature>
<feature type="region of interest" description="Disordered" evidence="7">
    <location>
        <begin position="315"/>
        <end position="341"/>
    </location>
</feature>
<organism evidence="8 9">
    <name type="scientific">Acyrthosiphon pisum</name>
    <name type="common">Pea aphid</name>
    <dbReference type="NCBI Taxonomy" id="7029"/>
    <lineage>
        <taxon>Eukaryota</taxon>
        <taxon>Metazoa</taxon>
        <taxon>Ecdysozoa</taxon>
        <taxon>Arthropoda</taxon>
        <taxon>Hexapoda</taxon>
        <taxon>Insecta</taxon>
        <taxon>Pterygota</taxon>
        <taxon>Neoptera</taxon>
        <taxon>Paraneoptera</taxon>
        <taxon>Hemiptera</taxon>
        <taxon>Sternorrhyncha</taxon>
        <taxon>Aphidomorpha</taxon>
        <taxon>Aphidoidea</taxon>
        <taxon>Aphididae</taxon>
        <taxon>Macrosiphini</taxon>
        <taxon>Acyrthosiphon</taxon>
    </lineage>
</organism>
<feature type="region of interest" description="Disordered" evidence="7">
    <location>
        <begin position="1283"/>
        <end position="1311"/>
    </location>
</feature>
<feature type="repeat" description="WD" evidence="6">
    <location>
        <begin position="897"/>
        <end position="938"/>
    </location>
</feature>
<evidence type="ECO:0000256" key="5">
    <source>
        <dbReference type="ARBA" id="ARBA00023242"/>
    </source>
</evidence>
<feature type="compositionally biased region" description="Polar residues" evidence="7">
    <location>
        <begin position="315"/>
        <end position="332"/>
    </location>
</feature>
<dbReference type="GO" id="GO:0016251">
    <property type="term" value="F:RNA polymerase II general transcription initiation factor activity"/>
    <property type="evidence" value="ECO:0007669"/>
    <property type="project" value="TreeGrafter"/>
</dbReference>
<evidence type="ECO:0008006" key="10">
    <source>
        <dbReference type="Google" id="ProtNLM"/>
    </source>
</evidence>
<dbReference type="InterPro" id="IPR015943">
    <property type="entry name" value="WD40/YVTN_repeat-like_dom_sf"/>
</dbReference>
<dbReference type="InterPro" id="IPR001680">
    <property type="entry name" value="WD40_rpt"/>
</dbReference>
<dbReference type="CDD" id="cd00200">
    <property type="entry name" value="WD40"/>
    <property type="match status" value="1"/>
</dbReference>
<evidence type="ECO:0000313" key="9">
    <source>
        <dbReference type="Proteomes" id="UP000007819"/>
    </source>
</evidence>
<feature type="region of interest" description="Disordered" evidence="7">
    <location>
        <begin position="1"/>
        <end position="85"/>
    </location>
</feature>
<feature type="compositionally biased region" description="Basic and acidic residues" evidence="7">
    <location>
        <begin position="623"/>
        <end position="638"/>
    </location>
</feature>
<dbReference type="GeneID" id="100569295"/>
<dbReference type="Gene3D" id="1.25.40.500">
    <property type="entry name" value="TFIID subunit TAF5, NTD2 domain"/>
    <property type="match status" value="1"/>
</dbReference>
<evidence type="ECO:0000313" key="8">
    <source>
        <dbReference type="EnsemblMetazoa" id="XP_029341697.1"/>
    </source>
</evidence>
<feature type="compositionally biased region" description="Basic residues" evidence="7">
    <location>
        <begin position="610"/>
        <end position="621"/>
    </location>
</feature>
<dbReference type="PANTHER" id="PTHR19879">
    <property type="entry name" value="TRANSCRIPTION INITIATION FACTOR TFIID"/>
    <property type="match status" value="1"/>
</dbReference>
<feature type="repeat" description="WD" evidence="6">
    <location>
        <begin position="1023"/>
        <end position="1065"/>
    </location>
</feature>
<feature type="compositionally biased region" description="Basic residues" evidence="7">
    <location>
        <begin position="672"/>
        <end position="683"/>
    </location>
</feature>
<feature type="compositionally biased region" description="Basic residues" evidence="7">
    <location>
        <begin position="1299"/>
        <end position="1311"/>
    </location>
</feature>
<keyword evidence="5" id="KW-0539">Nucleus</keyword>
<comment type="subcellular location">
    <subcellularLocation>
        <location evidence="1">Nucleus</location>
    </subcellularLocation>
</comment>
<dbReference type="SUPFAM" id="SSF160897">
    <property type="entry name" value="Taf5 N-terminal domain-like"/>
    <property type="match status" value="1"/>
</dbReference>
<reference evidence="9" key="1">
    <citation type="submission" date="2010-06" db="EMBL/GenBank/DDBJ databases">
        <authorList>
            <person name="Jiang H."/>
            <person name="Abraham K."/>
            <person name="Ali S."/>
            <person name="Alsbrooks S.L."/>
            <person name="Anim B.N."/>
            <person name="Anosike U.S."/>
            <person name="Attaway T."/>
            <person name="Bandaranaike D.P."/>
            <person name="Battles P.K."/>
            <person name="Bell S.N."/>
            <person name="Bell A.V."/>
            <person name="Beltran B."/>
            <person name="Bickham C."/>
            <person name="Bustamante Y."/>
            <person name="Caleb T."/>
            <person name="Canada A."/>
            <person name="Cardenas V."/>
            <person name="Carter K."/>
            <person name="Chacko J."/>
            <person name="Chandrabose M.N."/>
            <person name="Chavez D."/>
            <person name="Chavez A."/>
            <person name="Chen L."/>
            <person name="Chu H.-S."/>
            <person name="Claassen K.J."/>
            <person name="Cockrell R."/>
            <person name="Collins M."/>
            <person name="Cooper J.A."/>
            <person name="Cree A."/>
            <person name="Curry S.M."/>
            <person name="Da Y."/>
            <person name="Dao M.D."/>
            <person name="Das B."/>
            <person name="Davila M.-L."/>
            <person name="Davy-Carroll L."/>
            <person name="Denson S."/>
            <person name="Dinh H."/>
            <person name="Ebong V.E."/>
            <person name="Edwards J.R."/>
            <person name="Egan A."/>
            <person name="El-Daye J."/>
            <person name="Escobedo L."/>
            <person name="Fernandez S."/>
            <person name="Fernando P.R."/>
            <person name="Flagg N."/>
            <person name="Forbes L.D."/>
            <person name="Fowler R.G."/>
            <person name="Fu Q."/>
            <person name="Gabisi R.A."/>
            <person name="Ganer J."/>
            <person name="Garbino Pronczuk A."/>
            <person name="Garcia R.M."/>
            <person name="Garner T."/>
            <person name="Garrett T.E."/>
            <person name="Gonzalez D.A."/>
            <person name="Hamid H."/>
            <person name="Hawkins E.S."/>
            <person name="Hirani K."/>
            <person name="Hogues M.E."/>
            <person name="Hollins B."/>
            <person name="Hsiao C.-H."/>
            <person name="Jabil R."/>
            <person name="James M.L."/>
            <person name="Jhangiani S.N."/>
            <person name="Johnson B."/>
            <person name="Johnson Q."/>
            <person name="Joshi V."/>
            <person name="Kalu J.B."/>
            <person name="Kam C."/>
            <person name="Kashfia A."/>
            <person name="Keebler J."/>
            <person name="Kisamo H."/>
            <person name="Kovar C.L."/>
            <person name="Lago L.A."/>
            <person name="Lai C.-Y."/>
            <person name="Laidlaw J."/>
            <person name="Lara F."/>
            <person name="Le T.-K."/>
            <person name="Lee S.L."/>
            <person name="Legall F.H."/>
            <person name="Lemon S.J."/>
            <person name="Lewis L.R."/>
            <person name="Li B."/>
            <person name="Liu Y."/>
            <person name="Liu Y.-S."/>
            <person name="Lopez J."/>
            <person name="Lozado R.J."/>
            <person name="Lu J."/>
            <person name="Madu R.C."/>
            <person name="Maheshwari M."/>
            <person name="Maheshwari R."/>
            <person name="Malloy K."/>
            <person name="Martinez E."/>
            <person name="Mathew T."/>
            <person name="Mercado I.C."/>
            <person name="Mercado C."/>
            <person name="Meyer B."/>
            <person name="Montgomery K."/>
            <person name="Morgan M.B."/>
            <person name="Munidasa M."/>
            <person name="Nazareth L.V."/>
            <person name="Nelson J."/>
            <person name="Ng B.M."/>
            <person name="Nguyen N.B."/>
            <person name="Nguyen P.Q."/>
            <person name="Nguyen T."/>
            <person name="Obregon M."/>
            <person name="Okwuonu G.O."/>
            <person name="Onwere C.G."/>
            <person name="Orozco G."/>
            <person name="Parra A."/>
            <person name="Patel S."/>
            <person name="Patil S."/>
            <person name="Perez A."/>
            <person name="Perez Y."/>
            <person name="Pham C."/>
            <person name="Primus E.L."/>
            <person name="Pu L.-L."/>
            <person name="Puazo M."/>
            <person name="Qin X."/>
            <person name="Quiroz J.B."/>
            <person name="Reese J."/>
            <person name="Richards S."/>
            <person name="Rives C.M."/>
            <person name="Robberts R."/>
            <person name="Ruiz S.J."/>
            <person name="Ruiz M.J."/>
            <person name="Santibanez J."/>
            <person name="Schneider B.W."/>
            <person name="Sisson I."/>
            <person name="Smith M."/>
            <person name="Sodergren E."/>
            <person name="Song X.-Z."/>
            <person name="Song B.B."/>
            <person name="Summersgill H."/>
            <person name="Thelus R."/>
            <person name="Thornton R.D."/>
            <person name="Trejos Z.Y."/>
            <person name="Usmani K."/>
            <person name="Vattathil S."/>
            <person name="Villasana D."/>
            <person name="Walker D.L."/>
            <person name="Wang S."/>
            <person name="Wang K."/>
            <person name="White C.S."/>
            <person name="Williams A.C."/>
            <person name="Williamson J."/>
            <person name="Wilson K."/>
            <person name="Woghiren I.O."/>
            <person name="Woodworth J.R."/>
            <person name="Worley K.C."/>
            <person name="Wright R.A."/>
            <person name="Wu W."/>
            <person name="Young L."/>
            <person name="Zhang L."/>
            <person name="Zhang J."/>
            <person name="Zhu Y."/>
            <person name="Muzny D.M."/>
            <person name="Weinstock G."/>
            <person name="Gibbs R.A."/>
        </authorList>
    </citation>
    <scope>NUCLEOTIDE SEQUENCE [LARGE SCALE GENOMIC DNA]</scope>
    <source>
        <strain evidence="9">LSR1</strain>
    </source>
</reference>
<comment type="similarity">
    <text evidence="2">Belongs to the WD repeat TAF5 family.</text>
</comment>
<feature type="compositionally biased region" description="Low complexity" evidence="7">
    <location>
        <begin position="7"/>
        <end position="18"/>
    </location>
</feature>
<feature type="region of interest" description="Disordered" evidence="7">
    <location>
        <begin position="1397"/>
        <end position="1479"/>
    </location>
</feature>
<name>A0A8R2NK33_ACYPI</name>
<feature type="compositionally biased region" description="Basic and acidic residues" evidence="7">
    <location>
        <begin position="424"/>
        <end position="441"/>
    </location>
</feature>
<dbReference type="PROSITE" id="PS50294">
    <property type="entry name" value="WD_REPEATS_REGION"/>
    <property type="match status" value="3"/>
</dbReference>
<feature type="compositionally biased region" description="Polar residues" evidence="7">
    <location>
        <begin position="43"/>
        <end position="73"/>
    </location>
</feature>
<dbReference type="RefSeq" id="XP_029341697.1">
    <property type="nucleotide sequence ID" value="XM_029485837.1"/>
</dbReference>
<dbReference type="PROSITE" id="PS00678">
    <property type="entry name" value="WD_REPEATS_1"/>
    <property type="match status" value="1"/>
</dbReference>
<feature type="compositionally biased region" description="Polar residues" evidence="7">
    <location>
        <begin position="1283"/>
        <end position="1298"/>
    </location>
</feature>
<feature type="repeat" description="WD" evidence="6">
    <location>
        <begin position="981"/>
        <end position="1022"/>
    </location>
</feature>
<feature type="compositionally biased region" description="Basic residues" evidence="7">
    <location>
        <begin position="469"/>
        <end position="484"/>
    </location>
</feature>
<feature type="compositionally biased region" description="Basic and acidic residues" evidence="7">
    <location>
        <begin position="504"/>
        <end position="518"/>
    </location>
</feature>
<dbReference type="OrthoDB" id="10266330at2759"/>
<dbReference type="InterPro" id="IPR037264">
    <property type="entry name" value="TFIID_NTD2_sf"/>
</dbReference>
<feature type="compositionally biased region" description="Basic and acidic residues" evidence="7">
    <location>
        <begin position="448"/>
        <end position="468"/>
    </location>
</feature>
<feature type="region of interest" description="Disordered" evidence="7">
    <location>
        <begin position="401"/>
        <end position="693"/>
    </location>
</feature>
<reference evidence="8" key="2">
    <citation type="submission" date="2022-06" db="UniProtKB">
        <authorList>
            <consortium name="EnsemblMetazoa"/>
        </authorList>
    </citation>
    <scope>IDENTIFICATION</scope>
</reference>
<dbReference type="EnsemblMetazoa" id="XM_029485837.1">
    <property type="protein sequence ID" value="XP_029341697.1"/>
    <property type="gene ID" value="LOC100569295"/>
</dbReference>
<evidence type="ECO:0000256" key="6">
    <source>
        <dbReference type="PROSITE-ProRule" id="PRU00221"/>
    </source>
</evidence>
<feature type="compositionally biased region" description="Polar residues" evidence="7">
    <location>
        <begin position="1397"/>
        <end position="1416"/>
    </location>
</feature>
<feature type="compositionally biased region" description="Basic and acidic residues" evidence="7">
    <location>
        <begin position="1150"/>
        <end position="1164"/>
    </location>
</feature>
<dbReference type="Gene3D" id="2.130.10.10">
    <property type="entry name" value="YVTN repeat-like/Quinoprotein amine dehydrogenase"/>
    <property type="match status" value="1"/>
</dbReference>
<dbReference type="PROSITE" id="PS50082">
    <property type="entry name" value="WD_REPEATS_2"/>
    <property type="match status" value="3"/>
</dbReference>
<evidence type="ECO:0000256" key="2">
    <source>
        <dbReference type="ARBA" id="ARBA00009435"/>
    </source>
</evidence>
<dbReference type="InterPro" id="IPR036322">
    <property type="entry name" value="WD40_repeat_dom_sf"/>
</dbReference>
<dbReference type="Pfam" id="PF00400">
    <property type="entry name" value="WD40"/>
    <property type="match status" value="4"/>
</dbReference>
<feature type="compositionally biased region" description="Polar residues" evidence="7">
    <location>
        <begin position="19"/>
        <end position="28"/>
    </location>
</feature>
<feature type="compositionally biased region" description="Polar residues" evidence="7">
    <location>
        <begin position="547"/>
        <end position="569"/>
    </location>
</feature>
<sequence>MHFALATTQGGRPTTVTTAAMSNDSPRTSAVPAPTSYLPHAVPSTSQGVGATSADASTGPNSDDLTAGGSQITMEDYNDTSSEDEYQKSGSTFTMALGHYFFERNLIETPNNYQASKPVIDYVNLKFVENNFRTLGLDEMFDKNNIRRAETEFESFEVWFSHLKKYAADREYIRDLRLPLFCHLYLNLYAPHNHARLQAFLKTFKYLFASPKGNIYLEELRNVTDILNLSPRLEYFRRNKFVYGVSPMFVNRLYDFFQINFMLQVVFQEWIDINYITYEDPRIVFDEKCTNNQEQVNNLDEANAPKTLNLSQNKNINRKVNNSKNDYYNNQRSSMSKDFVGSSSGSSFQVSNSRKLANNCVEDQQKQDTNSELDKNFSIICEQSTEYSEQLTEYFKQFSTEDRCLEPRSRRSKKSTEYSEQSSTEDRCLEPRSRRSKKSTDNSEQSSTEDHYLEPRSRRSKKISNEGRKSRKHRKKHKLRRKKKSTSDNNSHKSSNETSNNDEQLQKKIKSSDRRKTTGDQNSRSCEKSFEISDDDYKEKKCKRQNKSNGSKSTNDDNNMQMSESLSEVSDSEQKKYKSQKNSGRCKSTNYDNNTQMKENLSEVSDGEKKKYRRQKIRGKNKSISDDNMHISNDDEKKQKRQNKRSKTKSTSDDNNRMSEISSDEQKFQKPQNKKKLRGKKKSDHNIDDSSLCGSSPEDITTILMIIIFLMMSKNQESSNKDKEIHKSNARRKYELINSNTSLSESCSAGDSLEDSSSLYSSSCDEELLMRKYMRKIKKSTQYLRYETSHYLKPIKVTKINLKTLDEDLYLHLSRKIILKNCGKVSCSFLTSDQNLVVAGSVDALIYLWERDNEQSVSEESHDVLHTIGNINSSTFSSSVQENNLVEYLDKSKAFILRGHGGPIFDLAELPSAKILLSASDDKTYRAWDLRTKQCIEIYNGHEHRTWCIAASPYSLQVATGSCEGASCLWFLNYKRPLRMFIGHLDDILVLKFHPNQVFLATGSSDKTVRVFELTTGDCHRVLMGHTDYITCLEFNTENFNYLASAAGNGEIIVWDVPSGEIVWRIGVGKVLFSDLVWITKDVLLASLTTGVVLKCDTTLNYIDSSCKVNGFETPFYRLISLQMINNTVYTIGIPDKSGGLKPISKRTKEKALQTKSERQKSQKEPSPLSKLFFPQHIIDNNGNSMTPLRGLSSLIPNPTYDFEYQINTNDQLNKSTLPNFLSMNLKSAPFNLSADEISKLSSEYQSKNIRLIPASDITNNLRNAYLLPVQKNIRTSNANSVNAHSTNVQLPSTSKSQKLNKTHAPPKSKITKAKQHNFGNSSLTMHTSIQHMQIKTTTAQEQLHLDDHKDTNMLVQQYLQTMGTSTHKQQTSNLLQVKRPGMSSPLLQNSIVQQDQKMQLQHGTGSNSSVAGTNVQQQQLLQQSRSNTNLTKGNVQQRLSPQTNNRSSNVTKRSSSRQSPNKSSSLDDTGTGKHTRMQ</sequence>
<dbReference type="PANTHER" id="PTHR19879:SF1">
    <property type="entry name" value="CANNONBALL-RELATED"/>
    <property type="match status" value="1"/>
</dbReference>
<evidence type="ECO:0000256" key="1">
    <source>
        <dbReference type="ARBA" id="ARBA00004123"/>
    </source>
</evidence>
<protein>
    <recommendedName>
        <fullName evidence="10">WD repeat-containing protein 55 homolog</fullName>
    </recommendedName>
</protein>
<feature type="compositionally biased region" description="Basic residues" evidence="7">
    <location>
        <begin position="639"/>
        <end position="648"/>
    </location>
</feature>
<dbReference type="SUPFAM" id="SSF50978">
    <property type="entry name" value="WD40 repeat-like"/>
    <property type="match status" value="1"/>
</dbReference>
<accession>A0A8R2NK33</accession>
<evidence type="ECO:0000256" key="3">
    <source>
        <dbReference type="ARBA" id="ARBA00022574"/>
    </source>
</evidence>
<keyword evidence="3 6" id="KW-0853">WD repeat</keyword>
<keyword evidence="9" id="KW-1185">Reference proteome</keyword>
<feature type="compositionally biased region" description="Polar residues" evidence="7">
    <location>
        <begin position="1425"/>
        <end position="1454"/>
    </location>
</feature>
<feature type="compositionally biased region" description="Basic and acidic residues" evidence="7">
    <location>
        <begin position="401"/>
        <end position="417"/>
    </location>
</feature>
<dbReference type="Proteomes" id="UP000007819">
    <property type="component" value="Chromosome X"/>
</dbReference>